<comment type="cofactor">
    <cofactor evidence="1">
        <name>heme b</name>
        <dbReference type="ChEBI" id="CHEBI:60344"/>
    </cofactor>
</comment>
<dbReference type="SUPFAM" id="SSF47571">
    <property type="entry name" value="Cloroperoxidase"/>
    <property type="match status" value="1"/>
</dbReference>
<dbReference type="GO" id="GO:0046872">
    <property type="term" value="F:metal ion binding"/>
    <property type="evidence" value="ECO:0007669"/>
    <property type="project" value="UniProtKB-KW"/>
</dbReference>
<evidence type="ECO:0000256" key="3">
    <source>
        <dbReference type="ARBA" id="ARBA00022617"/>
    </source>
</evidence>
<evidence type="ECO:0000259" key="8">
    <source>
        <dbReference type="PROSITE" id="PS51405"/>
    </source>
</evidence>
<keyword evidence="2 9" id="KW-0575">Peroxidase</keyword>
<dbReference type="OrthoDB" id="407298at2759"/>
<dbReference type="GO" id="GO:0004601">
    <property type="term" value="F:peroxidase activity"/>
    <property type="evidence" value="ECO:0007669"/>
    <property type="project" value="UniProtKB-KW"/>
</dbReference>
<evidence type="ECO:0000313" key="9">
    <source>
        <dbReference type="EMBL" id="EIN04232.1"/>
    </source>
</evidence>
<evidence type="ECO:0000256" key="4">
    <source>
        <dbReference type="ARBA" id="ARBA00022723"/>
    </source>
</evidence>
<dbReference type="Gene3D" id="1.10.489.10">
    <property type="entry name" value="Chloroperoxidase-like"/>
    <property type="match status" value="1"/>
</dbReference>
<feature type="domain" description="Heme haloperoxidase family profile" evidence="8">
    <location>
        <begin position="60"/>
        <end position="267"/>
    </location>
</feature>
<name>R7S391_PUNST</name>
<dbReference type="PANTHER" id="PTHR33577">
    <property type="entry name" value="STERIGMATOCYSTIN BIOSYNTHESIS PEROXIDASE STCC-RELATED"/>
    <property type="match status" value="1"/>
</dbReference>
<keyword evidence="3" id="KW-0349">Heme</keyword>
<dbReference type="InterPro" id="IPR000028">
    <property type="entry name" value="Chloroperoxidase"/>
</dbReference>
<accession>R7S391</accession>
<dbReference type="eggNOG" id="ENOG502QTVQ">
    <property type="taxonomic scope" value="Eukaryota"/>
</dbReference>
<dbReference type="GeneID" id="18881795"/>
<comment type="similarity">
    <text evidence="7">Belongs to the chloroperoxidase family.</text>
</comment>
<sequence>MLLLTATPRLLKALFETLSGQVTVLAVVLWDLGLCLANIVLPSTPRGKLYPAGALGHGGKWPEYIPPGEGDSRSACPMLNAMANHGILPRDGKNIPFAYMGQQIRKTYNFAPSFCYFVPSYMAQLLRRSYRKDTLDLSDISVHNGIEHDASLCRHDTFLQPDQSKPAHDLITEMLAYPTREGRTSLTAADIAAFMSKRRADSRVQNGQHTLSTFHKIFGSSNSATMLLLFGGDVETLKTVLHEERLPDGYESTYRKPFGLTLAAFNATVLQVELGVKEPEVDFKAKKIL</sequence>
<evidence type="ECO:0000256" key="2">
    <source>
        <dbReference type="ARBA" id="ARBA00022559"/>
    </source>
</evidence>
<dbReference type="HOGENOM" id="CLU_050230_1_0_1"/>
<evidence type="ECO:0000313" key="10">
    <source>
        <dbReference type="Proteomes" id="UP000054196"/>
    </source>
</evidence>
<gene>
    <name evidence="9" type="primary">HTP4</name>
    <name evidence="9" type="ORF">PUNSTDRAFT_154830</name>
</gene>
<evidence type="ECO:0000256" key="1">
    <source>
        <dbReference type="ARBA" id="ARBA00001970"/>
    </source>
</evidence>
<dbReference type="RefSeq" id="XP_007388703.1">
    <property type="nucleotide sequence ID" value="XM_007388641.1"/>
</dbReference>
<evidence type="ECO:0000256" key="7">
    <source>
        <dbReference type="ARBA" id="ARBA00025795"/>
    </source>
</evidence>
<dbReference type="InterPro" id="IPR036851">
    <property type="entry name" value="Chloroperoxidase-like_sf"/>
</dbReference>
<keyword evidence="4" id="KW-0479">Metal-binding</keyword>
<evidence type="ECO:0000256" key="6">
    <source>
        <dbReference type="ARBA" id="ARBA00023004"/>
    </source>
</evidence>
<dbReference type="PROSITE" id="PS51405">
    <property type="entry name" value="HEME_HALOPEROXIDASE"/>
    <property type="match status" value="1"/>
</dbReference>
<dbReference type="KEGG" id="psq:PUNSTDRAFT_154830"/>
<dbReference type="Pfam" id="PF01328">
    <property type="entry name" value="Peroxidase_2"/>
    <property type="match status" value="1"/>
</dbReference>
<keyword evidence="5" id="KW-0560">Oxidoreductase</keyword>
<keyword evidence="10" id="KW-1185">Reference proteome</keyword>
<evidence type="ECO:0000256" key="5">
    <source>
        <dbReference type="ARBA" id="ARBA00023002"/>
    </source>
</evidence>
<dbReference type="EMBL" id="JH687556">
    <property type="protein sequence ID" value="EIN04232.1"/>
    <property type="molecule type" value="Genomic_DNA"/>
</dbReference>
<proteinExistence type="inferred from homology"/>
<organism evidence="9 10">
    <name type="scientific">Punctularia strigosozonata (strain HHB-11173)</name>
    <name type="common">White-rot fungus</name>
    <dbReference type="NCBI Taxonomy" id="741275"/>
    <lineage>
        <taxon>Eukaryota</taxon>
        <taxon>Fungi</taxon>
        <taxon>Dikarya</taxon>
        <taxon>Basidiomycota</taxon>
        <taxon>Agaricomycotina</taxon>
        <taxon>Agaricomycetes</taxon>
        <taxon>Corticiales</taxon>
        <taxon>Punctulariaceae</taxon>
        <taxon>Punctularia</taxon>
    </lineage>
</organism>
<dbReference type="AlphaFoldDB" id="R7S391"/>
<keyword evidence="6" id="KW-0408">Iron</keyword>
<dbReference type="PANTHER" id="PTHR33577:SF18">
    <property type="entry name" value="HEME HALOPEROXIDASE FAMILY PROFILE DOMAIN-CONTAINING PROTEIN"/>
    <property type="match status" value="1"/>
</dbReference>
<protein>
    <submittedName>
        <fullName evidence="9">Heme-thiolate peroxidase</fullName>
    </submittedName>
</protein>
<reference evidence="10" key="1">
    <citation type="journal article" date="2012" name="Science">
        <title>The Paleozoic origin of enzymatic lignin decomposition reconstructed from 31 fungal genomes.</title>
        <authorList>
            <person name="Floudas D."/>
            <person name="Binder M."/>
            <person name="Riley R."/>
            <person name="Barry K."/>
            <person name="Blanchette R.A."/>
            <person name="Henrissat B."/>
            <person name="Martinez A.T."/>
            <person name="Otillar R."/>
            <person name="Spatafora J.W."/>
            <person name="Yadav J.S."/>
            <person name="Aerts A."/>
            <person name="Benoit I."/>
            <person name="Boyd A."/>
            <person name="Carlson A."/>
            <person name="Copeland A."/>
            <person name="Coutinho P.M."/>
            <person name="de Vries R.P."/>
            <person name="Ferreira P."/>
            <person name="Findley K."/>
            <person name="Foster B."/>
            <person name="Gaskell J."/>
            <person name="Glotzer D."/>
            <person name="Gorecki P."/>
            <person name="Heitman J."/>
            <person name="Hesse C."/>
            <person name="Hori C."/>
            <person name="Igarashi K."/>
            <person name="Jurgens J.A."/>
            <person name="Kallen N."/>
            <person name="Kersten P."/>
            <person name="Kohler A."/>
            <person name="Kuees U."/>
            <person name="Kumar T.K.A."/>
            <person name="Kuo A."/>
            <person name="LaButti K."/>
            <person name="Larrondo L.F."/>
            <person name="Lindquist E."/>
            <person name="Ling A."/>
            <person name="Lombard V."/>
            <person name="Lucas S."/>
            <person name="Lundell T."/>
            <person name="Martin R."/>
            <person name="McLaughlin D.J."/>
            <person name="Morgenstern I."/>
            <person name="Morin E."/>
            <person name="Murat C."/>
            <person name="Nagy L.G."/>
            <person name="Nolan M."/>
            <person name="Ohm R.A."/>
            <person name="Patyshakuliyeva A."/>
            <person name="Rokas A."/>
            <person name="Ruiz-Duenas F.J."/>
            <person name="Sabat G."/>
            <person name="Salamov A."/>
            <person name="Samejima M."/>
            <person name="Schmutz J."/>
            <person name="Slot J.C."/>
            <person name="St John F."/>
            <person name="Stenlid J."/>
            <person name="Sun H."/>
            <person name="Sun S."/>
            <person name="Syed K."/>
            <person name="Tsang A."/>
            <person name="Wiebenga A."/>
            <person name="Young D."/>
            <person name="Pisabarro A."/>
            <person name="Eastwood D.C."/>
            <person name="Martin F."/>
            <person name="Cullen D."/>
            <person name="Grigoriev I.V."/>
            <person name="Hibbett D.S."/>
        </authorList>
    </citation>
    <scope>NUCLEOTIDE SEQUENCE [LARGE SCALE GENOMIC DNA]</scope>
    <source>
        <strain evidence="10">HHB-11173 SS5</strain>
    </source>
</reference>
<dbReference type="Proteomes" id="UP000054196">
    <property type="component" value="Unassembled WGS sequence"/>
</dbReference>